<evidence type="ECO:0000313" key="1">
    <source>
        <dbReference type="EMBL" id="OXM55359.1"/>
    </source>
</evidence>
<dbReference type="EMBL" id="NMQU01000004">
    <property type="protein sequence ID" value="OXM55359.1"/>
    <property type="molecule type" value="Genomic_DNA"/>
</dbReference>
<dbReference type="Proteomes" id="UP000215563">
    <property type="component" value="Unassembled WGS sequence"/>
</dbReference>
<dbReference type="AlphaFoldDB" id="A0A229S9J4"/>
<comment type="caution">
    <text evidence="1">The sequence shown here is derived from an EMBL/GenBank/DDBJ whole genome shotgun (WGS) entry which is preliminary data.</text>
</comment>
<dbReference type="OrthoDB" id="342114at2"/>
<keyword evidence="2" id="KW-1185">Reference proteome</keyword>
<proteinExistence type="predicted"/>
<protein>
    <recommendedName>
        <fullName evidence="3">Oxidoreductase</fullName>
    </recommendedName>
</protein>
<sequence length="147" mass="16782">MNRLGVEPSVTRWTDGEARFLDWTIDGVALRDMEPTQHQTPLFLDDDRWRETAVETLCRLLGDLPGDFDDGRVALLVCPACGDLGCGSYSVEVVFGDDVVEWRAFGWQTDYEPFEDSEVSEDDFTGARFERKAYETLLRDLLSNYRA</sequence>
<evidence type="ECO:0008006" key="3">
    <source>
        <dbReference type="Google" id="ProtNLM"/>
    </source>
</evidence>
<gene>
    <name evidence="1" type="ORF">CFP75_00810</name>
</gene>
<reference evidence="1 2" key="1">
    <citation type="submission" date="2017-07" db="EMBL/GenBank/DDBJ databases">
        <title>Amycolatopsis alba DSM 44262 Genome sequencing and assembly.</title>
        <authorList>
            <person name="Kaur N."/>
            <person name="Mayilraj S."/>
        </authorList>
    </citation>
    <scope>NUCLEOTIDE SEQUENCE [LARGE SCALE GENOMIC DNA]</scope>
    <source>
        <strain evidence="1 2">DSM 44262</strain>
    </source>
</reference>
<name>A0A229S9J4_AMYAL</name>
<dbReference type="RefSeq" id="WP_020631819.1">
    <property type="nucleotide sequence ID" value="NZ_KB913032.1"/>
</dbReference>
<evidence type="ECO:0000313" key="2">
    <source>
        <dbReference type="Proteomes" id="UP000215563"/>
    </source>
</evidence>
<accession>A0A229S9J4</accession>
<organism evidence="1 2">
    <name type="scientific">Amycolatopsis alba DSM 44262</name>
    <dbReference type="NCBI Taxonomy" id="1125972"/>
    <lineage>
        <taxon>Bacteria</taxon>
        <taxon>Bacillati</taxon>
        <taxon>Actinomycetota</taxon>
        <taxon>Actinomycetes</taxon>
        <taxon>Pseudonocardiales</taxon>
        <taxon>Pseudonocardiaceae</taxon>
        <taxon>Amycolatopsis</taxon>
    </lineage>
</organism>